<dbReference type="RefSeq" id="WP_279588666.1">
    <property type="nucleotide sequence ID" value="NZ_BAAAOO010000006.1"/>
</dbReference>
<keyword evidence="2" id="KW-1185">Reference proteome</keyword>
<dbReference type="EMBL" id="JAAMOZ010000002">
    <property type="protein sequence ID" value="NIH58098.1"/>
    <property type="molecule type" value="Genomic_DNA"/>
</dbReference>
<protein>
    <submittedName>
        <fullName evidence="1">Uncharacterized protein</fullName>
    </submittedName>
</protein>
<comment type="caution">
    <text evidence="1">The sequence shown here is derived from an EMBL/GenBank/DDBJ whole genome shotgun (WGS) entry which is preliminary data.</text>
</comment>
<evidence type="ECO:0000313" key="1">
    <source>
        <dbReference type="EMBL" id="NIH58098.1"/>
    </source>
</evidence>
<proteinExistence type="predicted"/>
<reference evidence="1 2" key="1">
    <citation type="submission" date="2020-02" db="EMBL/GenBank/DDBJ databases">
        <title>Sequencing the genomes of 1000 actinobacteria strains.</title>
        <authorList>
            <person name="Klenk H.-P."/>
        </authorList>
    </citation>
    <scope>NUCLEOTIDE SEQUENCE [LARGE SCALE GENOMIC DNA]</scope>
    <source>
        <strain evidence="1 2">DSM 19609</strain>
    </source>
</reference>
<organism evidence="1 2">
    <name type="scientific">Brooklawnia cerclae</name>
    <dbReference type="NCBI Taxonomy" id="349934"/>
    <lineage>
        <taxon>Bacteria</taxon>
        <taxon>Bacillati</taxon>
        <taxon>Actinomycetota</taxon>
        <taxon>Actinomycetes</taxon>
        <taxon>Propionibacteriales</taxon>
        <taxon>Propionibacteriaceae</taxon>
        <taxon>Brooklawnia</taxon>
    </lineage>
</organism>
<sequence>MRKRIGIVLAVIALVLGLMALRNRARAQASAELWAAATDDLD</sequence>
<dbReference type="Proteomes" id="UP000749311">
    <property type="component" value="Unassembled WGS sequence"/>
</dbReference>
<evidence type="ECO:0000313" key="2">
    <source>
        <dbReference type="Proteomes" id="UP000749311"/>
    </source>
</evidence>
<name>A0ABX0SI72_9ACTN</name>
<accession>A0ABX0SI72</accession>
<gene>
    <name evidence="1" type="ORF">FB473_002790</name>
</gene>